<gene>
    <name evidence="8" type="ORF">HHK36_022992</name>
</gene>
<keyword evidence="9" id="KW-1185">Reference proteome</keyword>
<dbReference type="OMA" id="SHVIFMQ"/>
<keyword evidence="4" id="KW-0134">Cell wall</keyword>
<dbReference type="AlphaFoldDB" id="A0A835D6K3"/>
<comment type="pathway">
    <text evidence="2">Glycan metabolism; pectin degradation; 2-dehydro-3-deoxy-D-gluconate from pectin: step 1/5.</text>
</comment>
<dbReference type="EMBL" id="JABCRI010000016">
    <property type="protein sequence ID" value="KAF8392643.1"/>
    <property type="molecule type" value="Genomic_DNA"/>
</dbReference>
<dbReference type="GO" id="GO:0045490">
    <property type="term" value="P:pectin catabolic process"/>
    <property type="evidence" value="ECO:0007669"/>
    <property type="project" value="UniProtKB-UniPathway"/>
</dbReference>
<evidence type="ECO:0000256" key="2">
    <source>
        <dbReference type="ARBA" id="ARBA00005184"/>
    </source>
</evidence>
<dbReference type="UniPathway" id="UPA00545">
    <property type="reaction ID" value="UER00823"/>
</dbReference>
<evidence type="ECO:0000313" key="9">
    <source>
        <dbReference type="Proteomes" id="UP000655225"/>
    </source>
</evidence>
<dbReference type="EC" id="3.1.1.11" evidence="3"/>
<comment type="caution">
    <text evidence="8">The sequence shown here is derived from an EMBL/GenBank/DDBJ whole genome shotgun (WGS) entry which is preliminary data.</text>
</comment>
<dbReference type="InterPro" id="IPR011050">
    <property type="entry name" value="Pectin_lyase_fold/virulence"/>
</dbReference>
<evidence type="ECO:0000256" key="4">
    <source>
        <dbReference type="ARBA" id="ARBA00022512"/>
    </source>
</evidence>
<keyword evidence="4" id="KW-0964">Secreted</keyword>
<protein>
    <recommendedName>
        <fullName evidence="3">pectinesterase</fullName>
        <ecNumber evidence="3">3.1.1.11</ecNumber>
    </recommendedName>
</protein>
<comment type="subcellular location">
    <subcellularLocation>
        <location evidence="1">Secreted</location>
        <location evidence="1">Cell wall</location>
    </subcellularLocation>
</comment>
<name>A0A835D6K3_TETSI</name>
<dbReference type="GO" id="GO:0042545">
    <property type="term" value="P:cell wall modification"/>
    <property type="evidence" value="ECO:0007669"/>
    <property type="project" value="InterPro"/>
</dbReference>
<dbReference type="Gene3D" id="2.160.20.10">
    <property type="entry name" value="Single-stranded right-handed beta-helix, Pectin lyase-like"/>
    <property type="match status" value="1"/>
</dbReference>
<feature type="domain" description="Pectinesterase catalytic" evidence="7">
    <location>
        <begin position="29"/>
        <end position="323"/>
    </location>
</feature>
<evidence type="ECO:0000259" key="7">
    <source>
        <dbReference type="Pfam" id="PF01095"/>
    </source>
</evidence>
<dbReference type="SUPFAM" id="SSF51126">
    <property type="entry name" value="Pectin lyase-like"/>
    <property type="match status" value="1"/>
</dbReference>
<evidence type="ECO:0000256" key="6">
    <source>
        <dbReference type="ARBA" id="ARBA00023085"/>
    </source>
</evidence>
<organism evidence="8 9">
    <name type="scientific">Tetracentron sinense</name>
    <name type="common">Spur-leaf</name>
    <dbReference type="NCBI Taxonomy" id="13715"/>
    <lineage>
        <taxon>Eukaryota</taxon>
        <taxon>Viridiplantae</taxon>
        <taxon>Streptophyta</taxon>
        <taxon>Embryophyta</taxon>
        <taxon>Tracheophyta</taxon>
        <taxon>Spermatophyta</taxon>
        <taxon>Magnoliopsida</taxon>
        <taxon>Trochodendrales</taxon>
        <taxon>Trochodendraceae</taxon>
        <taxon>Tetracentron</taxon>
    </lineage>
</organism>
<dbReference type="FunFam" id="2.160.20.10:FF:000029">
    <property type="entry name" value="Pectinesterase 4"/>
    <property type="match status" value="1"/>
</dbReference>
<proteinExistence type="predicted"/>
<accession>A0A835D6K3</accession>
<dbReference type="Pfam" id="PF01095">
    <property type="entry name" value="Pectinesterase"/>
    <property type="match status" value="1"/>
</dbReference>
<evidence type="ECO:0000256" key="3">
    <source>
        <dbReference type="ARBA" id="ARBA00013229"/>
    </source>
</evidence>
<evidence type="ECO:0000256" key="5">
    <source>
        <dbReference type="ARBA" id="ARBA00022801"/>
    </source>
</evidence>
<sequence>MESYYTNLFSIQVSFTIFLDCSSSLVYFNVTVALDGSGNFTKINDVVAASSSFSKMRYYIHIKAGEYKEYVEIGKNKTNLAFIGDGATNTKIIGNRSNVGGFSTMESSTMSVTGFGFMAQYLTFENSAGPANGQAVALRSDSNHSVFYKYIFLGYQDTLYARFNLQFYKECDIYGTMDFIFGSAATIFQNCHIYARLPNQQITVTVQGKDKQDLYSGFSIQNSIITTSIELQPVKASVKLYLGRPWRKFATTVIMQSFLDDIIYPKGWIEWPPTPLDQLYYREYNNTGPGANTNQRVNWQGYKTIQNSAEADLFIVSKFIDGDSWLPETGVPYAGGLVTLV</sequence>
<dbReference type="PANTHER" id="PTHR31707">
    <property type="entry name" value="PECTINESTERASE"/>
    <property type="match status" value="1"/>
</dbReference>
<dbReference type="Proteomes" id="UP000655225">
    <property type="component" value="Unassembled WGS sequence"/>
</dbReference>
<evidence type="ECO:0000313" key="8">
    <source>
        <dbReference type="EMBL" id="KAF8392643.1"/>
    </source>
</evidence>
<dbReference type="GO" id="GO:0030599">
    <property type="term" value="F:pectinesterase activity"/>
    <property type="evidence" value="ECO:0007669"/>
    <property type="project" value="UniProtKB-EC"/>
</dbReference>
<reference evidence="8 9" key="1">
    <citation type="submission" date="2020-04" db="EMBL/GenBank/DDBJ databases">
        <title>Plant Genome Project.</title>
        <authorList>
            <person name="Zhang R.-G."/>
        </authorList>
    </citation>
    <scope>NUCLEOTIDE SEQUENCE [LARGE SCALE GENOMIC DNA]</scope>
    <source>
        <strain evidence="8">YNK0</strain>
        <tissue evidence="8">Leaf</tissue>
    </source>
</reference>
<keyword evidence="6" id="KW-0063">Aspartyl esterase</keyword>
<dbReference type="OrthoDB" id="2019149at2759"/>
<dbReference type="InterPro" id="IPR012334">
    <property type="entry name" value="Pectin_lyas_fold"/>
</dbReference>
<keyword evidence="5" id="KW-0378">Hydrolase</keyword>
<evidence type="ECO:0000256" key="1">
    <source>
        <dbReference type="ARBA" id="ARBA00004191"/>
    </source>
</evidence>
<dbReference type="InterPro" id="IPR000070">
    <property type="entry name" value="Pectinesterase_cat"/>
</dbReference>